<gene>
    <name evidence="5" type="ORF">C0099_00240</name>
</gene>
<evidence type="ECO:0000259" key="4">
    <source>
        <dbReference type="PROSITE" id="PS01031"/>
    </source>
</evidence>
<dbReference type="PANTHER" id="PTHR46733:SF4">
    <property type="entry name" value="HEAT SHOCK PROTEIN 21, CHLOROPLASTIC"/>
    <property type="match status" value="1"/>
</dbReference>
<sequence>MSEKNETRKTEETATLQPRVDVLEDTGGITLRADLPGVPKDRIAIDVDGDTLRIEGDIVVDTPEGMEPTWAEVRVARYRRAFALSPELDTGTITAEFRDGVLKLRIPKHAHAQPRRIEVQAA</sequence>
<keyword evidence="6" id="KW-1185">Reference proteome</keyword>
<dbReference type="InterPro" id="IPR002068">
    <property type="entry name" value="A-crystallin/Hsp20_dom"/>
</dbReference>
<evidence type="ECO:0000313" key="5">
    <source>
        <dbReference type="EMBL" id="AUN93497.1"/>
    </source>
</evidence>
<dbReference type="Gene3D" id="2.60.40.790">
    <property type="match status" value="1"/>
</dbReference>
<keyword evidence="1" id="KW-0346">Stress response</keyword>
<dbReference type="InterPro" id="IPR008978">
    <property type="entry name" value="HSP20-like_chaperone"/>
</dbReference>
<dbReference type="OrthoDB" id="9788892at2"/>
<evidence type="ECO:0000256" key="2">
    <source>
        <dbReference type="PROSITE-ProRule" id="PRU00285"/>
    </source>
</evidence>
<dbReference type="AlphaFoldDB" id="A0A2I6S2Q4"/>
<dbReference type="RefSeq" id="WP_102245571.1">
    <property type="nucleotide sequence ID" value="NZ_CP025682.1"/>
</dbReference>
<proteinExistence type="inferred from homology"/>
<evidence type="ECO:0000256" key="3">
    <source>
        <dbReference type="RuleBase" id="RU003616"/>
    </source>
</evidence>
<dbReference type="CDD" id="cd06464">
    <property type="entry name" value="ACD_sHsps-like"/>
    <property type="match status" value="1"/>
</dbReference>
<comment type="similarity">
    <text evidence="2 3">Belongs to the small heat shock protein (HSP20) family.</text>
</comment>
<organism evidence="5 6">
    <name type="scientific">Pseudazoarcus pumilus</name>
    <dbReference type="NCBI Taxonomy" id="2067960"/>
    <lineage>
        <taxon>Bacteria</taxon>
        <taxon>Pseudomonadati</taxon>
        <taxon>Pseudomonadota</taxon>
        <taxon>Betaproteobacteria</taxon>
        <taxon>Rhodocyclales</taxon>
        <taxon>Zoogloeaceae</taxon>
        <taxon>Pseudazoarcus</taxon>
    </lineage>
</organism>
<feature type="domain" description="SHSP" evidence="4">
    <location>
        <begin position="11"/>
        <end position="122"/>
    </location>
</feature>
<name>A0A2I6S2Q4_9RHOO</name>
<dbReference type="EMBL" id="CP025682">
    <property type="protein sequence ID" value="AUN93497.1"/>
    <property type="molecule type" value="Genomic_DNA"/>
</dbReference>
<accession>A0A2I6S2Q4</accession>
<dbReference type="Pfam" id="PF00011">
    <property type="entry name" value="HSP20"/>
    <property type="match status" value="1"/>
</dbReference>
<dbReference type="GO" id="GO:0009408">
    <property type="term" value="P:response to heat"/>
    <property type="evidence" value="ECO:0007669"/>
    <property type="project" value="InterPro"/>
</dbReference>
<dbReference type="PROSITE" id="PS01031">
    <property type="entry name" value="SHSP"/>
    <property type="match status" value="1"/>
</dbReference>
<dbReference type="SUPFAM" id="SSF49764">
    <property type="entry name" value="HSP20-like chaperones"/>
    <property type="match status" value="1"/>
</dbReference>
<dbReference type="KEGG" id="atw:C0099_00240"/>
<dbReference type="Proteomes" id="UP000242205">
    <property type="component" value="Chromosome"/>
</dbReference>
<evidence type="ECO:0000313" key="6">
    <source>
        <dbReference type="Proteomes" id="UP000242205"/>
    </source>
</evidence>
<dbReference type="PANTHER" id="PTHR46733">
    <property type="entry name" value="26.5 KDA HEAT SHOCK PROTEIN, MITOCHONDRIAL"/>
    <property type="match status" value="1"/>
</dbReference>
<evidence type="ECO:0000256" key="1">
    <source>
        <dbReference type="ARBA" id="ARBA00023016"/>
    </source>
</evidence>
<dbReference type="InterPro" id="IPR044587">
    <property type="entry name" value="HSP21-like"/>
</dbReference>
<reference evidence="5 6" key="1">
    <citation type="submission" date="2018-01" db="EMBL/GenBank/DDBJ databases">
        <authorList>
            <person name="Fu G.-Y."/>
        </authorList>
    </citation>
    <scope>NUCLEOTIDE SEQUENCE [LARGE SCALE GENOMIC DNA]</scope>
    <source>
        <strain evidence="5 6">SY39</strain>
    </source>
</reference>
<protein>
    <submittedName>
        <fullName evidence="5">Heat-shock protein</fullName>
    </submittedName>
</protein>